<keyword evidence="2" id="KW-0285">Flavoprotein</keyword>
<dbReference type="Proteomes" id="UP000682733">
    <property type="component" value="Unassembled WGS sequence"/>
</dbReference>
<dbReference type="InterPro" id="IPR050641">
    <property type="entry name" value="RIFMO-like"/>
</dbReference>
<reference evidence="6" key="1">
    <citation type="submission" date="2021-02" db="EMBL/GenBank/DDBJ databases">
        <authorList>
            <person name="Nowell W R."/>
        </authorList>
    </citation>
    <scope>NUCLEOTIDE SEQUENCE</scope>
</reference>
<feature type="domain" description="FAD-binding" evidence="5">
    <location>
        <begin position="78"/>
        <end position="422"/>
    </location>
</feature>
<comment type="cofactor">
    <cofactor evidence="1">
        <name>FAD</name>
        <dbReference type="ChEBI" id="CHEBI:57692"/>
    </cofactor>
</comment>
<feature type="region of interest" description="Disordered" evidence="4">
    <location>
        <begin position="419"/>
        <end position="446"/>
    </location>
</feature>
<dbReference type="GO" id="GO:0071949">
    <property type="term" value="F:FAD binding"/>
    <property type="evidence" value="ECO:0007669"/>
    <property type="project" value="InterPro"/>
</dbReference>
<dbReference type="EMBL" id="CAJOBA010043810">
    <property type="protein sequence ID" value="CAF4155057.1"/>
    <property type="molecule type" value="Genomic_DNA"/>
</dbReference>
<evidence type="ECO:0000256" key="4">
    <source>
        <dbReference type="SAM" id="MobiDB-lite"/>
    </source>
</evidence>
<evidence type="ECO:0000256" key="1">
    <source>
        <dbReference type="ARBA" id="ARBA00001974"/>
    </source>
</evidence>
<evidence type="ECO:0000313" key="6">
    <source>
        <dbReference type="EMBL" id="CAF1343977.1"/>
    </source>
</evidence>
<name>A0A8S2F3N2_9BILA</name>
<evidence type="ECO:0000313" key="7">
    <source>
        <dbReference type="EMBL" id="CAF4155057.1"/>
    </source>
</evidence>
<dbReference type="Pfam" id="PF01494">
    <property type="entry name" value="FAD_binding_3"/>
    <property type="match status" value="1"/>
</dbReference>
<dbReference type="Gene3D" id="3.50.50.60">
    <property type="entry name" value="FAD/NAD(P)-binding domain"/>
    <property type="match status" value="1"/>
</dbReference>
<dbReference type="Gene3D" id="3.30.70.2450">
    <property type="match status" value="1"/>
</dbReference>
<dbReference type="EMBL" id="CAJNOK010022181">
    <property type="protein sequence ID" value="CAF1343977.1"/>
    <property type="molecule type" value="Genomic_DNA"/>
</dbReference>
<dbReference type="PANTHER" id="PTHR43004">
    <property type="entry name" value="TRK SYSTEM POTASSIUM UPTAKE PROTEIN"/>
    <property type="match status" value="1"/>
</dbReference>
<dbReference type="InterPro" id="IPR036188">
    <property type="entry name" value="FAD/NAD-bd_sf"/>
</dbReference>
<sequence>MASRQNIDGKVGTSESPINNGLFEDVHDIFQQEIDICLLSLKEQGSKRNNADDRDTYQAELNNETNQVNEASEHGLLTVLVVGAGPAGLCMANLLKTYNQHFHVIDAKTDFDNRSKATGVHRNTLKLFDKLDFIEAITQESIELNANSIYSEGQLLKKTVFPQGATNNDKNICIRQQSLERILADNVSIDRGKRLIAFQQNDTHVTATVEETSTKKRQEFQAQYLIACDGATSMVRKELGISFDGETTIGWSFCFDAKATSHSEMNHSEMTMHMNNGYRLVVVPIPINGDSYRFYGNITKQWHDDHINQDGTPKNPSKAHEHLASFVLERSPIVIDSNSITGLSFYHTASRIASKMRDKRVFLIGDAAHIFFPAGGYGLNTAIEDAFALAWRLAMTKTSLFKDALLQTFNEERLKNAQQIKDDSTQKKKDAASLQGQPSASETENETQIYKKSARLENILPIDICESIKSNTRSLAQVINKNSGFTLIVHTTCNGTLSKYKQLSENLNRVFPVHFELVHVCCKQPCPFHSAEKECFKTIDACESFFQKNPETVTVIRPDNFTLTILIKQTSKDIF</sequence>
<organism evidence="6 8">
    <name type="scientific">Didymodactylos carnosus</name>
    <dbReference type="NCBI Taxonomy" id="1234261"/>
    <lineage>
        <taxon>Eukaryota</taxon>
        <taxon>Metazoa</taxon>
        <taxon>Spiralia</taxon>
        <taxon>Gnathifera</taxon>
        <taxon>Rotifera</taxon>
        <taxon>Eurotatoria</taxon>
        <taxon>Bdelloidea</taxon>
        <taxon>Philodinida</taxon>
        <taxon>Philodinidae</taxon>
        <taxon>Didymodactylos</taxon>
    </lineage>
</organism>
<dbReference type="PRINTS" id="PR00420">
    <property type="entry name" value="RNGMNOXGNASE"/>
</dbReference>
<dbReference type="GO" id="GO:0016709">
    <property type="term" value="F:oxidoreductase activity, acting on paired donors, with incorporation or reduction of molecular oxygen, NAD(P)H as one donor, and incorporation of one atom of oxygen"/>
    <property type="evidence" value="ECO:0007669"/>
    <property type="project" value="UniProtKB-ARBA"/>
</dbReference>
<dbReference type="PANTHER" id="PTHR43004:SF19">
    <property type="entry name" value="BINDING MONOOXYGENASE, PUTATIVE (JCVI)-RELATED"/>
    <property type="match status" value="1"/>
</dbReference>
<feature type="compositionally biased region" description="Polar residues" evidence="4">
    <location>
        <begin position="434"/>
        <end position="446"/>
    </location>
</feature>
<gene>
    <name evidence="6" type="ORF">OVA965_LOCUS30479</name>
    <name evidence="7" type="ORF">TMI583_LOCUS31281</name>
</gene>
<dbReference type="InterPro" id="IPR002938">
    <property type="entry name" value="FAD-bd"/>
</dbReference>
<evidence type="ECO:0000313" key="8">
    <source>
        <dbReference type="Proteomes" id="UP000677228"/>
    </source>
</evidence>
<evidence type="ECO:0000256" key="3">
    <source>
        <dbReference type="ARBA" id="ARBA00022827"/>
    </source>
</evidence>
<accession>A0A8S2F3N2</accession>
<proteinExistence type="predicted"/>
<dbReference type="Proteomes" id="UP000677228">
    <property type="component" value="Unassembled WGS sequence"/>
</dbReference>
<dbReference type="AlphaFoldDB" id="A0A8S2F3N2"/>
<keyword evidence="3" id="KW-0274">FAD</keyword>
<evidence type="ECO:0000259" key="5">
    <source>
        <dbReference type="Pfam" id="PF01494"/>
    </source>
</evidence>
<protein>
    <recommendedName>
        <fullName evidence="5">FAD-binding domain-containing protein</fullName>
    </recommendedName>
</protein>
<feature type="compositionally biased region" description="Basic and acidic residues" evidence="4">
    <location>
        <begin position="419"/>
        <end position="431"/>
    </location>
</feature>
<evidence type="ECO:0000256" key="2">
    <source>
        <dbReference type="ARBA" id="ARBA00022630"/>
    </source>
</evidence>
<comment type="caution">
    <text evidence="6">The sequence shown here is derived from an EMBL/GenBank/DDBJ whole genome shotgun (WGS) entry which is preliminary data.</text>
</comment>
<dbReference type="SUPFAM" id="SSF51905">
    <property type="entry name" value="FAD/NAD(P)-binding domain"/>
    <property type="match status" value="1"/>
</dbReference>